<dbReference type="Proteomes" id="UP000204391">
    <property type="component" value="Chromosome"/>
</dbReference>
<accession>A0A221M8M4</accession>
<protein>
    <submittedName>
        <fullName evidence="1">Uncharacterized protein</fullName>
    </submittedName>
</protein>
<dbReference type="KEGG" id="vne:CFK40_02760"/>
<dbReference type="NCBIfam" id="NF040877">
    <property type="entry name" value="SE1832_fam"/>
    <property type="match status" value="1"/>
</dbReference>
<evidence type="ECO:0000313" key="1">
    <source>
        <dbReference type="EMBL" id="ASN03994.1"/>
    </source>
</evidence>
<name>A0A221M8M4_9BACI</name>
<dbReference type="AlphaFoldDB" id="A0A221M8M4"/>
<gene>
    <name evidence="1" type="ORF">CFK40_02760</name>
</gene>
<organism evidence="1 2">
    <name type="scientific">Virgibacillus necropolis</name>
    <dbReference type="NCBI Taxonomy" id="163877"/>
    <lineage>
        <taxon>Bacteria</taxon>
        <taxon>Bacillati</taxon>
        <taxon>Bacillota</taxon>
        <taxon>Bacilli</taxon>
        <taxon>Bacillales</taxon>
        <taxon>Bacillaceae</taxon>
        <taxon>Virgibacillus</taxon>
    </lineage>
</organism>
<reference evidence="1 2" key="1">
    <citation type="journal article" date="2003" name="Int. J. Syst. Evol. Microbiol.">
        <title>Virgibacillus carmonensis sp. nov., Virgibacillus necropolis sp. nov. and Virgibacillus picturae sp. nov., three novel species isolated from deteriorated mural paintings, transfer of the species of the genus salibacillus to Virgibacillus, as Virgibacillus marismortui comb. nov. and Virgibacillus salexigens comb. nov., and emended description of the genus Virgibacillus.</title>
        <authorList>
            <person name="Heyrman J."/>
            <person name="Logan N.A."/>
            <person name="Busse H.J."/>
            <person name="Balcaen A."/>
            <person name="Lebbe L."/>
            <person name="Rodriguez-Diaz M."/>
            <person name="Swings J."/>
            <person name="De Vos P."/>
        </authorList>
    </citation>
    <scope>NUCLEOTIDE SEQUENCE [LARGE SCALE GENOMIC DNA]</scope>
    <source>
        <strain evidence="1 2">LMG 19488</strain>
    </source>
</reference>
<evidence type="ECO:0000313" key="2">
    <source>
        <dbReference type="Proteomes" id="UP000204391"/>
    </source>
</evidence>
<proteinExistence type="predicted"/>
<sequence>MKAKEIKAKLIELKADYARIMGDMDKVEAVGQRTTIEENQLALLEKEISDLNKQLEELE</sequence>
<dbReference type="InterPro" id="IPR048062">
    <property type="entry name" value="SE1832-like"/>
</dbReference>
<dbReference type="OrthoDB" id="2973146at2"/>
<keyword evidence="2" id="KW-1185">Reference proteome</keyword>
<dbReference type="EMBL" id="CP022437">
    <property type="protein sequence ID" value="ASN03994.1"/>
    <property type="molecule type" value="Genomic_DNA"/>
</dbReference>
<dbReference type="RefSeq" id="WP_089530564.1">
    <property type="nucleotide sequence ID" value="NZ_CP022437.1"/>
</dbReference>